<name>A0A1V9Z0D6_9STRA</name>
<evidence type="ECO:0000256" key="1">
    <source>
        <dbReference type="SAM" id="Coils"/>
    </source>
</evidence>
<dbReference type="AlphaFoldDB" id="A0A1V9Z0D6"/>
<keyword evidence="3" id="KW-1185">Reference proteome</keyword>
<protein>
    <submittedName>
        <fullName evidence="2">Uncharacterized protein</fullName>
    </submittedName>
</protein>
<gene>
    <name evidence="2" type="ORF">THRCLA_09015</name>
</gene>
<evidence type="ECO:0000313" key="3">
    <source>
        <dbReference type="Proteomes" id="UP000243217"/>
    </source>
</evidence>
<dbReference type="EMBL" id="JNBS01002431">
    <property type="protein sequence ID" value="OQR91393.1"/>
    <property type="molecule type" value="Genomic_DNA"/>
</dbReference>
<sequence length="1095" mass="124431">MNSSERLLHAAAADPDAVLELLSTQSKSEIDAVLQVLPQNQHEESAMVLFRLIFGQPVDGQRLSPTIFLSTAPRRRQAVDMIMNFVIKKKLHHKWVNEICMAYMVFIDELRKCALESVEKEIYQVIESILETLGSTLQMPLTDVTNFQSMLDCVPYLISLVHESENMAKLIDKLLELPWSACTLHLVLGFAKDCPFFTKDHHSMLQNLVTQSIDQLSVQLSFGYWNDCIQGCFELSEKYKDVQWLQICRQILSHIPYTLEKDLDYLFQTIFQHSPEYVNRFHLALSESEPTEKDITLLLHSIHASQPLFKLAIQNNDSVHAQLQNMLLNFFLSQEFISIDLRLHQAAHWKALLLLDLAITWLPDTLQVSMYLLLVVFDKIPELRLDVTNLLLNSIEHNNSLIVIKTLVQERSELFSRFTPQFQERITHLFPLSVSKCTALIDSLLPFVTLVPFYSFLMVFLRKHLVSPIEAHQKACITIWCDILTKVTVTSRQREDIISCFHDVLKMPNIPVQQHLLLLLPNVLPLAQIPLGTLLPLQTAIKQRLDAFATLTPDSLQLSKAITDEDQAEIFTLCWSVLQSFGAESFEHISCLRQQLSLAISESHCVSYIQDGNPISKVARAALYASFCDVAASDNAILLRCNLNRIQGHLQKQMLLPALSSTCCLQRTMLALTDLEKQCNTLTLTEIAEVLAVTSSLYPELVQGAQKIPIQHKDFGLSTKCHLKVLKVYKIGDIMSGIIRLWMALAKANALFTWDSFLSHWNINEWDPLLAAFNQQLEQLVDGTSNTTLALMIAELIRVIQSQLSRSRQREVSDTIYQMMCQNAVASPNLLRILLAIALTDPPIERIAAVLSESQGLGNIQAEHKNYKRLRPAVTHPMLISEATKSTAYTSAMKQLDYELQQWYQQFSAAETPSSPWAIISALLHEAFEVPDLSWKSVSGVIDSLLKIGKCVLPAIYGDELILTIIQDIVYLFLRLLKAWQQGTSMTIDLTTKMDVFLLEATSALTTVLKKKHGLGMKEREAVETMTRCIMEHMEAMADVTKKQTKKLRQQAQELRVATKKRRNHRLRSRHEYIDECLREEGGDDAFADLEDFIA</sequence>
<organism evidence="2 3">
    <name type="scientific">Thraustotheca clavata</name>
    <dbReference type="NCBI Taxonomy" id="74557"/>
    <lineage>
        <taxon>Eukaryota</taxon>
        <taxon>Sar</taxon>
        <taxon>Stramenopiles</taxon>
        <taxon>Oomycota</taxon>
        <taxon>Saprolegniomycetes</taxon>
        <taxon>Saprolegniales</taxon>
        <taxon>Achlyaceae</taxon>
        <taxon>Thraustotheca</taxon>
    </lineage>
</organism>
<comment type="caution">
    <text evidence="2">The sequence shown here is derived from an EMBL/GenBank/DDBJ whole genome shotgun (WGS) entry which is preliminary data.</text>
</comment>
<dbReference type="OrthoDB" id="162726at2759"/>
<evidence type="ECO:0000313" key="2">
    <source>
        <dbReference type="EMBL" id="OQR91393.1"/>
    </source>
</evidence>
<dbReference type="Proteomes" id="UP000243217">
    <property type="component" value="Unassembled WGS sequence"/>
</dbReference>
<feature type="coiled-coil region" evidence="1">
    <location>
        <begin position="1031"/>
        <end position="1058"/>
    </location>
</feature>
<keyword evidence="1" id="KW-0175">Coiled coil</keyword>
<accession>A0A1V9Z0D6</accession>
<reference evidence="2 3" key="1">
    <citation type="journal article" date="2014" name="Genome Biol. Evol.">
        <title>The secreted proteins of Achlya hypogyna and Thraustotheca clavata identify the ancestral oomycete secretome and reveal gene acquisitions by horizontal gene transfer.</title>
        <authorList>
            <person name="Misner I."/>
            <person name="Blouin N."/>
            <person name="Leonard G."/>
            <person name="Richards T.A."/>
            <person name="Lane C.E."/>
        </authorList>
    </citation>
    <scope>NUCLEOTIDE SEQUENCE [LARGE SCALE GENOMIC DNA]</scope>
    <source>
        <strain evidence="2 3">ATCC 34112</strain>
    </source>
</reference>
<proteinExistence type="predicted"/>